<sequence>MDPTLEQTRLLAGVLAHVSCYLDTGCPRAAFQAGLLLRRLDAGIMDRELMTSCEQLDQAISRRRHPCGAGGTGDASTSKPPRSRSSRACASAIPFPG</sequence>
<dbReference type="EMBL" id="JBHSOG010000101">
    <property type="protein sequence ID" value="MFC5771854.1"/>
    <property type="molecule type" value="Genomic_DNA"/>
</dbReference>
<feature type="compositionally biased region" description="Low complexity" evidence="1">
    <location>
        <begin position="86"/>
        <end position="97"/>
    </location>
</feature>
<name>A0ABW1AXR3_9RHOO</name>
<evidence type="ECO:0000313" key="2">
    <source>
        <dbReference type="EMBL" id="MFC5771854.1"/>
    </source>
</evidence>
<reference evidence="3" key="1">
    <citation type="journal article" date="2019" name="Int. J. Syst. Evol. Microbiol.">
        <title>The Global Catalogue of Microorganisms (GCM) 10K type strain sequencing project: providing services to taxonomists for standard genome sequencing and annotation.</title>
        <authorList>
            <consortium name="The Broad Institute Genomics Platform"/>
            <consortium name="The Broad Institute Genome Sequencing Center for Infectious Disease"/>
            <person name="Wu L."/>
            <person name="Ma J."/>
        </authorList>
    </citation>
    <scope>NUCLEOTIDE SEQUENCE [LARGE SCALE GENOMIC DNA]</scope>
    <source>
        <strain evidence="3">SHR3</strain>
    </source>
</reference>
<evidence type="ECO:0000256" key="1">
    <source>
        <dbReference type="SAM" id="MobiDB-lite"/>
    </source>
</evidence>
<gene>
    <name evidence="2" type="ORF">ACFPTN_20945</name>
</gene>
<protein>
    <submittedName>
        <fullName evidence="2">Uncharacterized protein</fullName>
    </submittedName>
</protein>
<dbReference type="RefSeq" id="WP_232516442.1">
    <property type="nucleotide sequence ID" value="NZ_JBHSOG010000101.1"/>
</dbReference>
<dbReference type="Proteomes" id="UP001595974">
    <property type="component" value="Unassembled WGS sequence"/>
</dbReference>
<keyword evidence="3" id="KW-1185">Reference proteome</keyword>
<proteinExistence type="predicted"/>
<accession>A0ABW1AXR3</accession>
<comment type="caution">
    <text evidence="2">The sequence shown here is derived from an EMBL/GenBank/DDBJ whole genome shotgun (WGS) entry which is preliminary data.</text>
</comment>
<evidence type="ECO:0000313" key="3">
    <source>
        <dbReference type="Proteomes" id="UP001595974"/>
    </source>
</evidence>
<organism evidence="2 3">
    <name type="scientific">Thauera sinica</name>
    <dbReference type="NCBI Taxonomy" id="2665146"/>
    <lineage>
        <taxon>Bacteria</taxon>
        <taxon>Pseudomonadati</taxon>
        <taxon>Pseudomonadota</taxon>
        <taxon>Betaproteobacteria</taxon>
        <taxon>Rhodocyclales</taxon>
        <taxon>Zoogloeaceae</taxon>
        <taxon>Thauera</taxon>
    </lineage>
</organism>
<feature type="region of interest" description="Disordered" evidence="1">
    <location>
        <begin position="64"/>
        <end position="97"/>
    </location>
</feature>